<protein>
    <submittedName>
        <fullName evidence="1">Uncharacterized protein</fullName>
    </submittedName>
</protein>
<gene>
    <name evidence="1" type="ORF">HAX54_003690</name>
</gene>
<name>A0ABS8RTM3_DATST</name>
<proteinExistence type="predicted"/>
<keyword evidence="2" id="KW-1185">Reference proteome</keyword>
<sequence length="101" mass="11398">MEERSIDYEVVTGLWKNEALIMRLMLLETSNSIGSFKAGVGLGLSYKFEGDQTQPHSTGGLSCGLWTKKFDSNSDPLPFSSLIQLIYKDRRVCIFEFDLLL</sequence>
<organism evidence="1 2">
    <name type="scientific">Datura stramonium</name>
    <name type="common">Jimsonweed</name>
    <name type="synonym">Common thornapple</name>
    <dbReference type="NCBI Taxonomy" id="4076"/>
    <lineage>
        <taxon>Eukaryota</taxon>
        <taxon>Viridiplantae</taxon>
        <taxon>Streptophyta</taxon>
        <taxon>Embryophyta</taxon>
        <taxon>Tracheophyta</taxon>
        <taxon>Spermatophyta</taxon>
        <taxon>Magnoliopsida</taxon>
        <taxon>eudicotyledons</taxon>
        <taxon>Gunneridae</taxon>
        <taxon>Pentapetalae</taxon>
        <taxon>asterids</taxon>
        <taxon>lamiids</taxon>
        <taxon>Solanales</taxon>
        <taxon>Solanaceae</taxon>
        <taxon>Solanoideae</taxon>
        <taxon>Datureae</taxon>
        <taxon>Datura</taxon>
    </lineage>
</organism>
<reference evidence="1 2" key="1">
    <citation type="journal article" date="2021" name="BMC Genomics">
        <title>Datura genome reveals duplications of psychoactive alkaloid biosynthetic genes and high mutation rate following tissue culture.</title>
        <authorList>
            <person name="Rajewski A."/>
            <person name="Carter-House D."/>
            <person name="Stajich J."/>
            <person name="Litt A."/>
        </authorList>
    </citation>
    <scope>NUCLEOTIDE SEQUENCE [LARGE SCALE GENOMIC DNA]</scope>
    <source>
        <strain evidence="1">AR-01</strain>
    </source>
</reference>
<dbReference type="EMBL" id="JACEIK010000117">
    <property type="protein sequence ID" value="MCD7450124.1"/>
    <property type="molecule type" value="Genomic_DNA"/>
</dbReference>
<dbReference type="Proteomes" id="UP000823775">
    <property type="component" value="Unassembled WGS sequence"/>
</dbReference>
<evidence type="ECO:0000313" key="1">
    <source>
        <dbReference type="EMBL" id="MCD7450124.1"/>
    </source>
</evidence>
<accession>A0ABS8RTM3</accession>
<comment type="caution">
    <text evidence="1">The sequence shown here is derived from an EMBL/GenBank/DDBJ whole genome shotgun (WGS) entry which is preliminary data.</text>
</comment>
<evidence type="ECO:0000313" key="2">
    <source>
        <dbReference type="Proteomes" id="UP000823775"/>
    </source>
</evidence>